<proteinExistence type="predicted"/>
<dbReference type="PANTHER" id="PTHR43793">
    <property type="entry name" value="FAD SYNTHASE"/>
    <property type="match status" value="1"/>
</dbReference>
<dbReference type="AlphaFoldDB" id="A0A099WEL6"/>
<evidence type="ECO:0000256" key="1">
    <source>
        <dbReference type="ARBA" id="ARBA00022679"/>
    </source>
</evidence>
<dbReference type="GeneID" id="58716485"/>
<dbReference type="SUPFAM" id="SSF52374">
    <property type="entry name" value="Nucleotidylyl transferase"/>
    <property type="match status" value="1"/>
</dbReference>
<dbReference type="eggNOG" id="COG0615">
    <property type="taxonomic scope" value="Bacteria"/>
</dbReference>
<dbReference type="Proteomes" id="UP000029844">
    <property type="component" value="Unassembled WGS sequence"/>
</dbReference>
<keyword evidence="2 4" id="KW-0548">Nucleotidyltransferase</keyword>
<evidence type="ECO:0000256" key="2">
    <source>
        <dbReference type="ARBA" id="ARBA00022695"/>
    </source>
</evidence>
<feature type="domain" description="Cytidyltransferase-like" evidence="3">
    <location>
        <begin position="8"/>
        <end position="134"/>
    </location>
</feature>
<evidence type="ECO:0000313" key="4">
    <source>
        <dbReference type="EMBL" id="KGL42535.1"/>
    </source>
</evidence>
<name>A0A099WEL6_9LIST</name>
<dbReference type="RefSeq" id="WP_036084270.1">
    <property type="nucleotide sequence ID" value="NZ_CBCSHQ010000001.1"/>
</dbReference>
<dbReference type="EMBL" id="JNFA01000011">
    <property type="protein sequence ID" value="KGL42535.1"/>
    <property type="molecule type" value="Genomic_DNA"/>
</dbReference>
<dbReference type="OrthoDB" id="9802794at2"/>
<dbReference type="STRING" id="1552123.EP57_03485"/>
<gene>
    <name evidence="4" type="ORF">EP57_03485</name>
</gene>
<dbReference type="InterPro" id="IPR004821">
    <property type="entry name" value="Cyt_trans-like"/>
</dbReference>
<dbReference type="GO" id="GO:0016779">
    <property type="term" value="F:nucleotidyltransferase activity"/>
    <property type="evidence" value="ECO:0007669"/>
    <property type="project" value="UniProtKB-KW"/>
</dbReference>
<keyword evidence="5" id="KW-1185">Reference proteome</keyword>
<comment type="caution">
    <text evidence="4">The sequence shown here is derived from an EMBL/GenBank/DDBJ whole genome shotgun (WGS) entry which is preliminary data.</text>
</comment>
<dbReference type="InterPro" id="IPR050385">
    <property type="entry name" value="Archaeal_FAD_synthase"/>
</dbReference>
<keyword evidence="1 4" id="KW-0808">Transferase</keyword>
<dbReference type="Gene3D" id="3.40.50.620">
    <property type="entry name" value="HUPs"/>
    <property type="match status" value="1"/>
</dbReference>
<reference evidence="4 5" key="1">
    <citation type="submission" date="2014-05" db="EMBL/GenBank/DDBJ databases">
        <title>Novel Listeriaceae from food processing environments.</title>
        <authorList>
            <person name="den Bakker H.C."/>
        </authorList>
    </citation>
    <scope>NUCLEOTIDE SEQUENCE [LARGE SCALE GENOMIC DNA]</scope>
    <source>
        <strain evidence="4 5">FSL A5-0281</strain>
    </source>
</reference>
<accession>A0A099WEL6</accession>
<evidence type="ECO:0000313" key="5">
    <source>
        <dbReference type="Proteomes" id="UP000029844"/>
    </source>
</evidence>
<sequence length="147" mass="16774">MKKYRIGLTTGVFDLFHIGHLNILKNAKSQCDILIVGVSTDEFVQAYKQKNPVIPFEDRKQIVEALQYVDLVVPQTSHESKLQMIDNHNVDVMFHGNDWKGSPTFNKLEAEFKRRNVDIVYFDYTAGVSSTKLVETIQQETVLVVSA</sequence>
<protein>
    <submittedName>
        <fullName evidence="4">Glycerol-3-phosphate cytidylyltransferase</fullName>
    </submittedName>
</protein>
<evidence type="ECO:0000259" key="3">
    <source>
        <dbReference type="Pfam" id="PF01467"/>
    </source>
</evidence>
<organism evidence="4 5">
    <name type="scientific">Listeria booriae</name>
    <dbReference type="NCBI Taxonomy" id="1552123"/>
    <lineage>
        <taxon>Bacteria</taxon>
        <taxon>Bacillati</taxon>
        <taxon>Bacillota</taxon>
        <taxon>Bacilli</taxon>
        <taxon>Bacillales</taxon>
        <taxon>Listeriaceae</taxon>
        <taxon>Listeria</taxon>
    </lineage>
</organism>
<dbReference type="PANTHER" id="PTHR43793:SF1">
    <property type="entry name" value="FAD SYNTHASE"/>
    <property type="match status" value="1"/>
</dbReference>
<dbReference type="Pfam" id="PF01467">
    <property type="entry name" value="CTP_transf_like"/>
    <property type="match status" value="1"/>
</dbReference>
<dbReference type="NCBIfam" id="TIGR00125">
    <property type="entry name" value="cyt_tran_rel"/>
    <property type="match status" value="1"/>
</dbReference>
<dbReference type="InterPro" id="IPR014729">
    <property type="entry name" value="Rossmann-like_a/b/a_fold"/>
</dbReference>